<reference evidence="3 4" key="1">
    <citation type="submission" date="2024-08" db="EMBL/GenBank/DDBJ databases">
        <title>Gnathostoma spinigerum genome.</title>
        <authorList>
            <person name="Gonzalez-Bertolin B."/>
            <person name="Monzon S."/>
            <person name="Zaballos A."/>
            <person name="Jimenez P."/>
            <person name="Dekumyoy P."/>
            <person name="Varona S."/>
            <person name="Cuesta I."/>
            <person name="Sumanam S."/>
            <person name="Adisakwattana P."/>
            <person name="Gasser R.B."/>
            <person name="Hernandez-Gonzalez A."/>
            <person name="Young N.D."/>
            <person name="Perteguer M.J."/>
        </authorList>
    </citation>
    <scope>NUCLEOTIDE SEQUENCE [LARGE SCALE GENOMIC DNA]</scope>
    <source>
        <strain evidence="3">AL3</strain>
        <tissue evidence="3">Liver</tissue>
    </source>
</reference>
<proteinExistence type="predicted"/>
<dbReference type="InterPro" id="IPR052823">
    <property type="entry name" value="SXP/RAL-2_related"/>
</dbReference>
<feature type="chain" id="PRO_5044814722" description="SXP/RAL-2 family protein Ani s 5-like cation-binding domain-containing protein" evidence="1">
    <location>
        <begin position="18"/>
        <end position="147"/>
    </location>
</feature>
<dbReference type="Proteomes" id="UP001608902">
    <property type="component" value="Unassembled WGS sequence"/>
</dbReference>
<evidence type="ECO:0000313" key="3">
    <source>
        <dbReference type="EMBL" id="MFH4977687.1"/>
    </source>
</evidence>
<dbReference type="PANTHER" id="PTHR21593">
    <property type="entry name" value="PRION-LIKE- Q/N-RICH -DOMAIN-BEARING PROTEIN PROTEIN"/>
    <property type="match status" value="1"/>
</dbReference>
<feature type="signal peptide" evidence="1">
    <location>
        <begin position="1"/>
        <end position="17"/>
    </location>
</feature>
<name>A0ABD6ELU2_9BILA</name>
<sequence>MHRSIILFLAVFTTCFTAPQRRPPPFLEGAPEAIQNEFWDLVVKDEEKPDAEIEADLRAWIDKIGEPYKTKFEGFVATVEKQKERFEKQHEELLSKLSPEAKKADAEITAVVRDKTLNGIKRVRKIKAILNGLPENVRHELLQDQAA</sequence>
<accession>A0ABD6ELU2</accession>
<keyword evidence="1" id="KW-0732">Signal</keyword>
<feature type="domain" description="SXP/RAL-2 family protein Ani s 5-like cation-binding" evidence="2">
    <location>
        <begin position="35"/>
        <end position="138"/>
    </location>
</feature>
<dbReference type="EMBL" id="JBGFUD010002514">
    <property type="protein sequence ID" value="MFH4977687.1"/>
    <property type="molecule type" value="Genomic_DNA"/>
</dbReference>
<gene>
    <name evidence="3" type="ORF">AB6A40_004396</name>
</gene>
<evidence type="ECO:0000313" key="4">
    <source>
        <dbReference type="Proteomes" id="UP001608902"/>
    </source>
</evidence>
<evidence type="ECO:0000259" key="2">
    <source>
        <dbReference type="Pfam" id="PF02520"/>
    </source>
</evidence>
<dbReference type="Pfam" id="PF02520">
    <property type="entry name" value="ANIS5_cation-bd"/>
    <property type="match status" value="1"/>
</dbReference>
<keyword evidence="4" id="KW-1185">Reference proteome</keyword>
<comment type="caution">
    <text evidence="3">The sequence shown here is derived from an EMBL/GenBank/DDBJ whole genome shotgun (WGS) entry which is preliminary data.</text>
</comment>
<evidence type="ECO:0000256" key="1">
    <source>
        <dbReference type="SAM" id="SignalP"/>
    </source>
</evidence>
<protein>
    <recommendedName>
        <fullName evidence="2">SXP/RAL-2 family protein Ani s 5-like cation-binding domain-containing protein</fullName>
    </recommendedName>
</protein>
<organism evidence="3 4">
    <name type="scientific">Gnathostoma spinigerum</name>
    <dbReference type="NCBI Taxonomy" id="75299"/>
    <lineage>
        <taxon>Eukaryota</taxon>
        <taxon>Metazoa</taxon>
        <taxon>Ecdysozoa</taxon>
        <taxon>Nematoda</taxon>
        <taxon>Chromadorea</taxon>
        <taxon>Rhabditida</taxon>
        <taxon>Spirurina</taxon>
        <taxon>Gnathostomatomorpha</taxon>
        <taxon>Gnathostomatoidea</taxon>
        <taxon>Gnathostomatidae</taxon>
        <taxon>Gnathostoma</taxon>
    </lineage>
</organism>
<dbReference type="PANTHER" id="PTHR21593:SF36">
    <property type="entry name" value="DUF148 DOMAIN-CONTAINING PROTEIN-RELATED"/>
    <property type="match status" value="1"/>
</dbReference>
<dbReference type="AlphaFoldDB" id="A0ABD6ELU2"/>
<dbReference type="InterPro" id="IPR003677">
    <property type="entry name" value="ANIS5_cation-bd"/>
</dbReference>